<protein>
    <submittedName>
        <fullName evidence="1">Uncharacterized protein</fullName>
    </submittedName>
</protein>
<gene>
    <name evidence="1" type="ORF">HMPREF9302_06865</name>
</gene>
<dbReference type="RefSeq" id="WP_036855961.1">
    <property type="nucleotide sequence ID" value="NZ_JRNU01000034.1"/>
</dbReference>
<dbReference type="EMBL" id="JRNU01000034">
    <property type="protein sequence ID" value="KGF51560.1"/>
    <property type="molecule type" value="Genomic_DNA"/>
</dbReference>
<dbReference type="Proteomes" id="UP000029614">
    <property type="component" value="Unassembled WGS sequence"/>
</dbReference>
<proteinExistence type="predicted"/>
<evidence type="ECO:0000313" key="2">
    <source>
        <dbReference type="Proteomes" id="UP000029614"/>
    </source>
</evidence>
<name>A0A096AXK3_9BACT</name>
<dbReference type="AlphaFoldDB" id="A0A096AXK3"/>
<evidence type="ECO:0000313" key="1">
    <source>
        <dbReference type="EMBL" id="KGF51560.1"/>
    </source>
</evidence>
<keyword evidence="2" id="KW-1185">Reference proteome</keyword>
<reference evidence="1 2" key="1">
    <citation type="submission" date="2014-07" db="EMBL/GenBank/DDBJ databases">
        <authorList>
            <person name="McCorrison J."/>
            <person name="Sanka R."/>
            <person name="Torralba M."/>
            <person name="Gillis M."/>
            <person name="Haft D.H."/>
            <person name="Methe B."/>
            <person name="Sutton G."/>
            <person name="Nelson K.E."/>
        </authorList>
    </citation>
    <scope>NUCLEOTIDE SEQUENCE [LARGE SCALE GENOMIC DNA]</scope>
    <source>
        <strain evidence="1 2">DNF00058</strain>
    </source>
</reference>
<comment type="caution">
    <text evidence="1">The sequence shown here is derived from an EMBL/GenBank/DDBJ whole genome shotgun (WGS) entry which is preliminary data.</text>
</comment>
<dbReference type="OrthoDB" id="1039810at2"/>
<sequence length="711" mass="81875">MRVTNLEKGEDYNLKPDTQIQIERTNPFFNNYGEQSTPLELPASDHNRRLLNFPDMLAQRRKAQLIDVTIQDGEYFAQCRQMVLSAQYKGDIATSFYINDGSFYSKIQNIKLKEVFKGEFIPGVNTVEQGIEFCRKLRDNTNDKFTIFPILVTDDSGDANAYNYKIINAFGWEAPLQYEPPRVLTNGFFKKKEKGAPVSAFIPDVGGEFCDFYNAVERTEYVDNIPIRLKPGYYISPFIRANYLLQRIFKYFGYTLQDNFFSITEPFDKMAVLNNVIDVLVNGKIKVADLVPDVTCTDFLEVFRKKFCCEFSADEGSREVKVVFLREILQDVPSEDLTDCITEEPTVIYKSEKDYQRIILRAANKIDAESTDSYDDLKSMYYANPGALFNPVEGTFYKVGFSGAYEVITKIGEAAQDYNTGEHLASKEIKVPELIPEFRMLTVKTKGEKRTTELGKFLYVGNYIAVNSKMVVTGSDKKETSEKPVKQNTMLAFTYYDLDQTRATISPYRVVNNGYHIKLFDYALYYNGSDGIYEKFYRPYDLMLRNSLHDMKVKLLLSLSQKQNLPAVAKVVIRGTPFFFNKLKFTLGGKNEPFESEFKTISLMEPIVEAPKIQDILVNMVAEYKWVPKVTQEQVSREAYETSGKDKDRTFVTIYPPLPSKEFVGKKYGLQTSFTSKMLRDSSFWNHSEWEFTRTTVWLECVPNCDRVSLQ</sequence>
<accession>A0A096AXK3</accession>
<organism evidence="1 2">
    <name type="scientific">Prevotella amnii DNF00058</name>
    <dbReference type="NCBI Taxonomy" id="1401066"/>
    <lineage>
        <taxon>Bacteria</taxon>
        <taxon>Pseudomonadati</taxon>
        <taxon>Bacteroidota</taxon>
        <taxon>Bacteroidia</taxon>
        <taxon>Bacteroidales</taxon>
        <taxon>Prevotellaceae</taxon>
        <taxon>Prevotella</taxon>
    </lineage>
</organism>